<sequence>MKYTPGWVLTKIMALGVLCAQKLKRYQQEADILRSLLAQTSFQRHKRGEWYERLLTLLTRYLPEKKANPAISLTARGHIKERVALCKQALNDPHLPPVYYPGISQRLMAAEKALSLLPRERTDVSKYQFREAPTRTIHAKKLTPSEKSALKAGRNLVWWGFSGPSSVENIALEHYCQLGYKGQVDSVICLVVVQQLPSCQPRAHCLVASMYFLDSVRSTQFALAFWDILFCSIPGAFETPFQYMPMDLTTVSFYSRRKHLIDERLDKIRNGEAHHFIEQADERERARNTYCVGLTWNIPKSAFLEIAECIGGNALARIFEYFAKEYGVRNSGAPDLLLWDMGKKSAMFVEVKGPGDRLSETQK</sequence>
<organism evidence="1 2">
    <name type="scientific">Spiromyces aspiralis</name>
    <dbReference type="NCBI Taxonomy" id="68401"/>
    <lineage>
        <taxon>Eukaryota</taxon>
        <taxon>Fungi</taxon>
        <taxon>Fungi incertae sedis</taxon>
        <taxon>Zoopagomycota</taxon>
        <taxon>Kickxellomycotina</taxon>
        <taxon>Kickxellomycetes</taxon>
        <taxon>Kickxellales</taxon>
        <taxon>Kickxellaceae</taxon>
        <taxon>Spiromyces</taxon>
    </lineage>
</organism>
<gene>
    <name evidence="1" type="ORF">EV182_003925</name>
</gene>
<keyword evidence="2" id="KW-1185">Reference proteome</keyword>
<reference evidence="1" key="1">
    <citation type="submission" date="2022-06" db="EMBL/GenBank/DDBJ databases">
        <title>Phylogenomic reconstructions and comparative analyses of Kickxellomycotina fungi.</title>
        <authorList>
            <person name="Reynolds N.K."/>
            <person name="Stajich J.E."/>
            <person name="Barry K."/>
            <person name="Grigoriev I.V."/>
            <person name="Crous P."/>
            <person name="Smith M.E."/>
        </authorList>
    </citation>
    <scope>NUCLEOTIDE SEQUENCE</scope>
    <source>
        <strain evidence="1">RSA 2271</strain>
    </source>
</reference>
<proteinExistence type="predicted"/>
<protein>
    <submittedName>
        <fullName evidence="1">Uncharacterized protein</fullName>
    </submittedName>
</protein>
<dbReference type="Proteomes" id="UP001145114">
    <property type="component" value="Unassembled WGS sequence"/>
</dbReference>
<evidence type="ECO:0000313" key="1">
    <source>
        <dbReference type="EMBL" id="KAJ1678499.1"/>
    </source>
</evidence>
<accession>A0ACC1HVV9</accession>
<feature type="non-terminal residue" evidence="1">
    <location>
        <position position="363"/>
    </location>
</feature>
<dbReference type="EMBL" id="JAMZIH010001106">
    <property type="protein sequence ID" value="KAJ1678499.1"/>
    <property type="molecule type" value="Genomic_DNA"/>
</dbReference>
<evidence type="ECO:0000313" key="2">
    <source>
        <dbReference type="Proteomes" id="UP001145114"/>
    </source>
</evidence>
<name>A0ACC1HVV9_9FUNG</name>
<comment type="caution">
    <text evidence="1">The sequence shown here is derived from an EMBL/GenBank/DDBJ whole genome shotgun (WGS) entry which is preliminary data.</text>
</comment>